<protein>
    <submittedName>
        <fullName evidence="1">Uncharacterized protein</fullName>
    </submittedName>
</protein>
<proteinExistence type="predicted"/>
<comment type="caution">
    <text evidence="1">The sequence shown here is derived from an EMBL/GenBank/DDBJ whole genome shotgun (WGS) entry which is preliminary data.</text>
</comment>
<evidence type="ECO:0000313" key="2">
    <source>
        <dbReference type="Proteomes" id="UP001150942"/>
    </source>
</evidence>
<dbReference type="EMBL" id="JAPQKQ010000003">
    <property type="protein sequence ID" value="KAJ5202625.1"/>
    <property type="molecule type" value="Genomic_DNA"/>
</dbReference>
<dbReference type="AlphaFoldDB" id="A0A9W9SYN3"/>
<dbReference type="Proteomes" id="UP001150942">
    <property type="component" value="Unassembled WGS sequence"/>
</dbReference>
<name>A0A9W9SYN3_9EURO</name>
<organism evidence="1 2">
    <name type="scientific">Penicillium cf. viridicatum</name>
    <dbReference type="NCBI Taxonomy" id="2972119"/>
    <lineage>
        <taxon>Eukaryota</taxon>
        <taxon>Fungi</taxon>
        <taxon>Dikarya</taxon>
        <taxon>Ascomycota</taxon>
        <taxon>Pezizomycotina</taxon>
        <taxon>Eurotiomycetes</taxon>
        <taxon>Eurotiomycetidae</taxon>
        <taxon>Eurotiales</taxon>
        <taxon>Aspergillaceae</taxon>
        <taxon>Penicillium</taxon>
    </lineage>
</organism>
<sequence length="95" mass="10700">MENHLSDWCQLKSLHVRPLSAVEGQVEATTLFALKVECSKSKKAIETYSCNQVLNIKDIKDSEVHVTVDNASDFSVSHEVILFFTTSYILGIHFN</sequence>
<evidence type="ECO:0000313" key="1">
    <source>
        <dbReference type="EMBL" id="KAJ5202625.1"/>
    </source>
</evidence>
<accession>A0A9W9SYN3</accession>
<gene>
    <name evidence="1" type="ORF">N7449_004704</name>
</gene>
<reference evidence="1" key="1">
    <citation type="submission" date="2022-11" db="EMBL/GenBank/DDBJ databases">
        <authorList>
            <person name="Petersen C."/>
        </authorList>
    </citation>
    <scope>NUCLEOTIDE SEQUENCE</scope>
    <source>
        <strain evidence="1">IBT 20477</strain>
    </source>
</reference>
<reference evidence="1" key="2">
    <citation type="journal article" date="2023" name="IMA Fungus">
        <title>Comparative genomic study of the Penicillium genus elucidates a diverse pangenome and 15 lateral gene transfer events.</title>
        <authorList>
            <person name="Petersen C."/>
            <person name="Sorensen T."/>
            <person name="Nielsen M.R."/>
            <person name="Sondergaard T.E."/>
            <person name="Sorensen J.L."/>
            <person name="Fitzpatrick D.A."/>
            <person name="Frisvad J.C."/>
            <person name="Nielsen K.L."/>
        </authorList>
    </citation>
    <scope>NUCLEOTIDE SEQUENCE</scope>
    <source>
        <strain evidence="1">IBT 20477</strain>
    </source>
</reference>
<keyword evidence="2" id="KW-1185">Reference proteome</keyword>